<dbReference type="PROSITE" id="PS00211">
    <property type="entry name" value="ABC_TRANSPORTER_1"/>
    <property type="match status" value="1"/>
</dbReference>
<dbReference type="GO" id="GO:0016020">
    <property type="term" value="C:membrane"/>
    <property type="evidence" value="ECO:0007669"/>
    <property type="project" value="UniProtKB-SubCell"/>
</dbReference>
<dbReference type="InterPro" id="IPR027417">
    <property type="entry name" value="P-loop_NTPase"/>
</dbReference>
<dbReference type="STRING" id="926571.NVIE_019700"/>
<organism evidence="10 11">
    <name type="scientific">Nitrososphaera viennensis EN76</name>
    <dbReference type="NCBI Taxonomy" id="926571"/>
    <lineage>
        <taxon>Archaea</taxon>
        <taxon>Nitrososphaerota</taxon>
        <taxon>Nitrososphaeria</taxon>
        <taxon>Nitrososphaerales</taxon>
        <taxon>Nitrososphaeraceae</taxon>
        <taxon>Nitrososphaera</taxon>
    </lineage>
</organism>
<dbReference type="KEGG" id="nvn:NVIE_019700"/>
<evidence type="ECO:0000313" key="11">
    <source>
        <dbReference type="Proteomes" id="UP000027093"/>
    </source>
</evidence>
<reference evidence="10 11" key="1">
    <citation type="journal article" date="2014" name="Int. J. Syst. Evol. Microbiol.">
        <title>Nitrososphaera viennensis gen. nov., sp. nov., an aerobic and mesophilic, ammonia-oxidizing archaeon from soil and a member of the archaeal phylum Thaumarchaeota.</title>
        <authorList>
            <person name="Stieglmeier M."/>
            <person name="Klingl A."/>
            <person name="Alves R.J."/>
            <person name="Rittmann S.K."/>
            <person name="Melcher M."/>
            <person name="Leisch N."/>
            <person name="Schleper C."/>
        </authorList>
    </citation>
    <scope>NUCLEOTIDE SEQUENCE [LARGE SCALE GENOMIC DNA]</scope>
    <source>
        <strain evidence="10">EN76</strain>
    </source>
</reference>
<accession>A0A060HRS3</accession>
<evidence type="ECO:0000256" key="8">
    <source>
        <dbReference type="SAM" id="MobiDB-lite"/>
    </source>
</evidence>
<dbReference type="FunFam" id="3.40.50.300:FF:000335">
    <property type="entry name" value="ATP binding cassette subfamily A member 5"/>
    <property type="match status" value="1"/>
</dbReference>
<keyword evidence="7" id="KW-0472">Membrane</keyword>
<dbReference type="InterPro" id="IPR017871">
    <property type="entry name" value="ABC_transporter-like_CS"/>
</dbReference>
<dbReference type="InterPro" id="IPR003439">
    <property type="entry name" value="ABC_transporter-like_ATP-bd"/>
</dbReference>
<dbReference type="InterPro" id="IPR025302">
    <property type="entry name" value="DrrA1/2-like_C"/>
</dbReference>
<dbReference type="PANTHER" id="PTHR43582:SF2">
    <property type="entry name" value="LINEARMYCIN RESISTANCE ATP-BINDING PROTEIN LNRL"/>
    <property type="match status" value="1"/>
</dbReference>
<evidence type="ECO:0000256" key="1">
    <source>
        <dbReference type="ARBA" id="ARBA00004141"/>
    </source>
</evidence>
<sequence>MESMKGNQLICASRQNTLRNKTMQEEEQQLSQDKKNAIEAYNLIKTYRGGNVRAVDDISFSVTRGEIFGLLGPNGAGKTSTIKMVVTLAKATSGRLKVFGVDVSKSPQTVRGMLGYVPQSISVDADLTAYENLLIFSKLSYVNKQDRDERIREALQYMGLAERANDLVKHFSGGMMRRLEIAQALVNRPRILLLDEPSIGLDPASKRQVWKSIKQLRQDYGTTILITTHDMVEADTLCDRVAIMSAGKIAVLGNPAELKRAVGGGDRVTVNLASAVRLQNLQFLTSLGTVVAAAANDDDVDDDNEKNETSIQILVKDGEEAIPHIMDSFRSSGIRIESISVSKPTLDDVFMKYANRRLDDEEMITTRNSNNSHSSGARRDFVRHAK</sequence>
<dbReference type="Pfam" id="PF13732">
    <property type="entry name" value="DrrA1-3_C"/>
    <property type="match status" value="1"/>
</dbReference>
<protein>
    <submittedName>
        <fullName evidence="10">ABC efflux transporter, ATP-binding protein, Drug Exporter-1 (DrugE1) Family</fullName>
    </submittedName>
</protein>
<proteinExistence type="predicted"/>
<feature type="compositionally biased region" description="Polar residues" evidence="8">
    <location>
        <begin position="365"/>
        <end position="375"/>
    </location>
</feature>
<feature type="region of interest" description="Disordered" evidence="8">
    <location>
        <begin position="364"/>
        <end position="386"/>
    </location>
</feature>
<name>A0A060HRS3_9ARCH</name>
<gene>
    <name evidence="10" type="ORF">NVIE_019700</name>
</gene>
<dbReference type="GO" id="GO:0005524">
    <property type="term" value="F:ATP binding"/>
    <property type="evidence" value="ECO:0007669"/>
    <property type="project" value="UniProtKB-KW"/>
</dbReference>
<dbReference type="HOGENOM" id="CLU_000604_1_2_2"/>
<keyword evidence="4" id="KW-0547">Nucleotide-binding</keyword>
<keyword evidence="6" id="KW-1133">Transmembrane helix</keyword>
<dbReference type="SUPFAM" id="SSF52540">
    <property type="entry name" value="P-loop containing nucleoside triphosphate hydrolases"/>
    <property type="match status" value="1"/>
</dbReference>
<comment type="subcellular location">
    <subcellularLocation>
        <location evidence="1">Membrane</location>
        <topology evidence="1">Multi-pass membrane protein</topology>
    </subcellularLocation>
</comment>
<feature type="compositionally biased region" description="Basic and acidic residues" evidence="8">
    <location>
        <begin position="377"/>
        <end position="386"/>
    </location>
</feature>
<keyword evidence="3" id="KW-0812">Transmembrane</keyword>
<evidence type="ECO:0000256" key="3">
    <source>
        <dbReference type="ARBA" id="ARBA00022692"/>
    </source>
</evidence>
<evidence type="ECO:0000256" key="7">
    <source>
        <dbReference type="ARBA" id="ARBA00023136"/>
    </source>
</evidence>
<evidence type="ECO:0000256" key="6">
    <source>
        <dbReference type="ARBA" id="ARBA00022989"/>
    </source>
</evidence>
<keyword evidence="5 10" id="KW-0067">ATP-binding</keyword>
<dbReference type="Pfam" id="PF00005">
    <property type="entry name" value="ABC_tran"/>
    <property type="match status" value="1"/>
</dbReference>
<keyword evidence="2" id="KW-0813">Transport</keyword>
<evidence type="ECO:0000259" key="9">
    <source>
        <dbReference type="PROSITE" id="PS50893"/>
    </source>
</evidence>
<dbReference type="GO" id="GO:0016887">
    <property type="term" value="F:ATP hydrolysis activity"/>
    <property type="evidence" value="ECO:0007669"/>
    <property type="project" value="InterPro"/>
</dbReference>
<evidence type="ECO:0000256" key="4">
    <source>
        <dbReference type="ARBA" id="ARBA00022741"/>
    </source>
</evidence>
<feature type="domain" description="ABC transporter" evidence="9">
    <location>
        <begin position="38"/>
        <end position="271"/>
    </location>
</feature>
<dbReference type="EMBL" id="CP007536">
    <property type="protein sequence ID" value="AIC16231.1"/>
    <property type="molecule type" value="Genomic_DNA"/>
</dbReference>
<dbReference type="Gene3D" id="3.40.50.300">
    <property type="entry name" value="P-loop containing nucleotide triphosphate hydrolases"/>
    <property type="match status" value="1"/>
</dbReference>
<evidence type="ECO:0000313" key="10">
    <source>
        <dbReference type="EMBL" id="AIC16231.1"/>
    </source>
</evidence>
<dbReference type="PROSITE" id="PS50893">
    <property type="entry name" value="ABC_TRANSPORTER_2"/>
    <property type="match status" value="1"/>
</dbReference>
<evidence type="ECO:0000256" key="2">
    <source>
        <dbReference type="ARBA" id="ARBA00022448"/>
    </source>
</evidence>
<dbReference type="SMART" id="SM00382">
    <property type="entry name" value="AAA"/>
    <property type="match status" value="1"/>
</dbReference>
<evidence type="ECO:0000256" key="5">
    <source>
        <dbReference type="ARBA" id="ARBA00022840"/>
    </source>
</evidence>
<keyword evidence="11" id="KW-1185">Reference proteome</keyword>
<dbReference type="AlphaFoldDB" id="A0A060HRS3"/>
<dbReference type="Proteomes" id="UP000027093">
    <property type="component" value="Chromosome"/>
</dbReference>
<dbReference type="PANTHER" id="PTHR43582">
    <property type="entry name" value="LINEARMYCIN RESISTANCE ATP-BINDING PROTEIN LNRL"/>
    <property type="match status" value="1"/>
</dbReference>
<dbReference type="InterPro" id="IPR003593">
    <property type="entry name" value="AAA+_ATPase"/>
</dbReference>